<comment type="caution">
    <text evidence="1">The sequence shown here is derived from an EMBL/GenBank/DDBJ whole genome shotgun (WGS) entry which is preliminary data.</text>
</comment>
<dbReference type="Proteomes" id="UP000789920">
    <property type="component" value="Unassembled WGS sequence"/>
</dbReference>
<sequence>GVSRRLGRYKYVVVFGAEATEIIRPYLKKKKKVHRKHLIFISQPISSVSPVQKLVVLPRSIVVFR</sequence>
<dbReference type="EMBL" id="CAJVQC010013718">
    <property type="protein sequence ID" value="CAG8650664.1"/>
    <property type="molecule type" value="Genomic_DNA"/>
</dbReference>
<protein>
    <submittedName>
        <fullName evidence="1">9115_t:CDS:1</fullName>
    </submittedName>
</protein>
<organism evidence="1 2">
    <name type="scientific">Racocetra persica</name>
    <dbReference type="NCBI Taxonomy" id="160502"/>
    <lineage>
        <taxon>Eukaryota</taxon>
        <taxon>Fungi</taxon>
        <taxon>Fungi incertae sedis</taxon>
        <taxon>Mucoromycota</taxon>
        <taxon>Glomeromycotina</taxon>
        <taxon>Glomeromycetes</taxon>
        <taxon>Diversisporales</taxon>
        <taxon>Gigasporaceae</taxon>
        <taxon>Racocetra</taxon>
    </lineage>
</organism>
<keyword evidence="2" id="KW-1185">Reference proteome</keyword>
<evidence type="ECO:0000313" key="1">
    <source>
        <dbReference type="EMBL" id="CAG8650664.1"/>
    </source>
</evidence>
<feature type="non-terminal residue" evidence="1">
    <location>
        <position position="1"/>
    </location>
</feature>
<gene>
    <name evidence="1" type="ORF">RPERSI_LOCUS7859</name>
</gene>
<accession>A0ACA9NJL1</accession>
<proteinExistence type="predicted"/>
<evidence type="ECO:0000313" key="2">
    <source>
        <dbReference type="Proteomes" id="UP000789920"/>
    </source>
</evidence>
<name>A0ACA9NJL1_9GLOM</name>
<reference evidence="1" key="1">
    <citation type="submission" date="2021-06" db="EMBL/GenBank/DDBJ databases">
        <authorList>
            <person name="Kallberg Y."/>
            <person name="Tangrot J."/>
            <person name="Rosling A."/>
        </authorList>
    </citation>
    <scope>NUCLEOTIDE SEQUENCE</scope>
    <source>
        <strain evidence="1">MA461A</strain>
    </source>
</reference>